<dbReference type="Proteomes" id="UP001142055">
    <property type="component" value="Chromosome 4"/>
</dbReference>
<gene>
    <name evidence="1" type="ORF">RDWZM_010369</name>
</gene>
<dbReference type="InterPro" id="IPR032675">
    <property type="entry name" value="LRR_dom_sf"/>
</dbReference>
<dbReference type="SUPFAM" id="SSF52047">
    <property type="entry name" value="RNI-like"/>
    <property type="match status" value="1"/>
</dbReference>
<evidence type="ECO:0008006" key="3">
    <source>
        <dbReference type="Google" id="ProtNLM"/>
    </source>
</evidence>
<evidence type="ECO:0000313" key="1">
    <source>
        <dbReference type="EMBL" id="KAJ6215869.1"/>
    </source>
</evidence>
<name>A0A9Q0LYY8_BLOTA</name>
<dbReference type="Gene3D" id="3.80.10.10">
    <property type="entry name" value="Ribonuclease Inhibitor"/>
    <property type="match status" value="1"/>
</dbReference>
<accession>A0A9Q0LYY8</accession>
<dbReference type="EMBL" id="JAPWDV010000004">
    <property type="protein sequence ID" value="KAJ6215869.1"/>
    <property type="molecule type" value="Genomic_DNA"/>
</dbReference>
<proteinExistence type="predicted"/>
<comment type="caution">
    <text evidence="1">The sequence shown here is derived from an EMBL/GenBank/DDBJ whole genome shotgun (WGS) entry which is preliminary data.</text>
</comment>
<evidence type="ECO:0000313" key="2">
    <source>
        <dbReference type="Proteomes" id="UP001142055"/>
    </source>
</evidence>
<protein>
    <recommendedName>
        <fullName evidence="3">F-box domain-containing protein</fullName>
    </recommendedName>
</protein>
<organism evidence="1 2">
    <name type="scientific">Blomia tropicalis</name>
    <name type="common">Mite</name>
    <dbReference type="NCBI Taxonomy" id="40697"/>
    <lineage>
        <taxon>Eukaryota</taxon>
        <taxon>Metazoa</taxon>
        <taxon>Ecdysozoa</taxon>
        <taxon>Arthropoda</taxon>
        <taxon>Chelicerata</taxon>
        <taxon>Arachnida</taxon>
        <taxon>Acari</taxon>
        <taxon>Acariformes</taxon>
        <taxon>Sarcoptiformes</taxon>
        <taxon>Astigmata</taxon>
        <taxon>Glycyphagoidea</taxon>
        <taxon>Echimyopodidae</taxon>
        <taxon>Blomia</taxon>
    </lineage>
</organism>
<sequence length="450" mass="53687">MNNRDYLKTLEWIPSPCLVHIASYLDISTIGKLMKTSTHLSERIKHEVFPSYKSILLSFTYGKPTYGKPGMARIHRSPPFNRIRFRDDFTEWMRNDEIFRMLVSRRYNEVEIVIESENLDYDRIIWLECFLGELPIYGRSLTKRYILPNNDYLSNITYNNVLSPLRAIRDLSLVEKFTLDICDCIPPELEDIFMGALNVNEEYTNLNSLKLFRVNVPIFTETMKHDFESMVNRFPQCKFELALANFSETCLQDQFRMFTNSKNVTTLDLIQYEYIYFYDWNWKDRVMMNIELLEKLVRYLPHLTTLKTIIGDCHPHEWLRLIQKMSSLTNLELLYWFKKKQSEKVDWKNVEDKRFIPLSNIQHLTMYINTESHDDFSKFLTAIKFPSLKTFKIITIKFLDLDRCGVCHFQEDSTDWDCIYQIYSPLADGSPELESFIAFDQELLKTFKEF</sequence>
<reference evidence="1" key="1">
    <citation type="submission" date="2022-12" db="EMBL/GenBank/DDBJ databases">
        <title>Genome assemblies of Blomia tropicalis.</title>
        <authorList>
            <person name="Cui Y."/>
        </authorList>
    </citation>
    <scope>NUCLEOTIDE SEQUENCE</scope>
    <source>
        <tissue evidence="1">Adult mites</tissue>
    </source>
</reference>
<dbReference type="AlphaFoldDB" id="A0A9Q0LYY8"/>
<keyword evidence="2" id="KW-1185">Reference proteome</keyword>